<reference evidence="3" key="1">
    <citation type="journal article" date="2011" name="Proc. Natl. Acad. Sci. U.S.A.">
        <title>Obligate biotrophy features unraveled by the genomic analysis of rust fungi.</title>
        <authorList>
            <person name="Duplessis S."/>
            <person name="Cuomo C.A."/>
            <person name="Lin Y.-C."/>
            <person name="Aerts A."/>
            <person name="Tisserant E."/>
            <person name="Veneault-Fourrey C."/>
            <person name="Joly D.L."/>
            <person name="Hacquard S."/>
            <person name="Amselem J."/>
            <person name="Cantarel B.L."/>
            <person name="Chiu R."/>
            <person name="Coutinho P.M."/>
            <person name="Feau N."/>
            <person name="Field M."/>
            <person name="Frey P."/>
            <person name="Gelhaye E."/>
            <person name="Goldberg J."/>
            <person name="Grabherr M.G."/>
            <person name="Kodira C.D."/>
            <person name="Kohler A."/>
            <person name="Kuees U."/>
            <person name="Lindquist E.A."/>
            <person name="Lucas S.M."/>
            <person name="Mago R."/>
            <person name="Mauceli E."/>
            <person name="Morin E."/>
            <person name="Murat C."/>
            <person name="Pangilinan J.L."/>
            <person name="Park R."/>
            <person name="Pearson M."/>
            <person name="Quesneville H."/>
            <person name="Rouhier N."/>
            <person name="Sakthikumar S."/>
            <person name="Salamov A.A."/>
            <person name="Schmutz J."/>
            <person name="Selles B."/>
            <person name="Shapiro H."/>
            <person name="Tanguay P."/>
            <person name="Tuskan G.A."/>
            <person name="Henrissat B."/>
            <person name="Van de Peer Y."/>
            <person name="Rouze P."/>
            <person name="Ellis J.G."/>
            <person name="Dodds P.N."/>
            <person name="Schein J.E."/>
            <person name="Zhong S."/>
            <person name="Hamelin R.C."/>
            <person name="Grigoriev I.V."/>
            <person name="Szabo L.J."/>
            <person name="Martin F."/>
        </authorList>
    </citation>
    <scope>NUCLEOTIDE SEQUENCE [LARGE SCALE GENOMIC DNA]</scope>
    <source>
        <strain evidence="3">98AG31 / pathotype 3-4-7</strain>
    </source>
</reference>
<proteinExistence type="predicted"/>
<dbReference type="AlphaFoldDB" id="F4RH22"/>
<dbReference type="HOGENOM" id="CLU_1065887_0_0_1"/>
<evidence type="ECO:0000256" key="1">
    <source>
        <dbReference type="SAM" id="MobiDB-lite"/>
    </source>
</evidence>
<sequence length="261" mass="29626">MPRCLCSNCEPRAACRLMSLQPNLTNANFDEIVLSADEEEPAPGNPSGCDSIVSKTVTMNTCKEEDPIRTIPVMLDLFNRIRTNFDTLYESTFHDDDSLYTASDLLNTQVVWNLVKNCREIRNGQRLPEILGSETIRGCFSNIVASVESWFESEMYKSYMLTNNNIYPWLPQPRINKRKEDFGSGPSKRLRAGLEKTTQTGGNHQQGEPSNYQHADLHSGFLNKSSKEPGNFKPTTVQFENEGFKLSKNHSRTIKNCKYLI</sequence>
<dbReference type="KEGG" id="mlr:MELLADRAFT_62053"/>
<feature type="region of interest" description="Disordered" evidence="1">
    <location>
        <begin position="196"/>
        <end position="216"/>
    </location>
</feature>
<dbReference type="RefSeq" id="XP_007408505.1">
    <property type="nucleotide sequence ID" value="XM_007408443.1"/>
</dbReference>
<evidence type="ECO:0000313" key="2">
    <source>
        <dbReference type="EMBL" id="EGG08307.1"/>
    </source>
</evidence>
<dbReference type="VEuPathDB" id="FungiDB:MELLADRAFT_62053"/>
<organism evidence="3">
    <name type="scientific">Melampsora larici-populina (strain 98AG31 / pathotype 3-4-7)</name>
    <name type="common">Poplar leaf rust fungus</name>
    <dbReference type="NCBI Taxonomy" id="747676"/>
    <lineage>
        <taxon>Eukaryota</taxon>
        <taxon>Fungi</taxon>
        <taxon>Dikarya</taxon>
        <taxon>Basidiomycota</taxon>
        <taxon>Pucciniomycotina</taxon>
        <taxon>Pucciniomycetes</taxon>
        <taxon>Pucciniales</taxon>
        <taxon>Melampsoraceae</taxon>
        <taxon>Melampsora</taxon>
    </lineage>
</organism>
<keyword evidence="3" id="KW-1185">Reference proteome</keyword>
<feature type="compositionally biased region" description="Polar residues" evidence="1">
    <location>
        <begin position="196"/>
        <end position="213"/>
    </location>
</feature>
<gene>
    <name evidence="2" type="ORF">MELLADRAFT_62053</name>
</gene>
<dbReference type="GeneID" id="18929832"/>
<evidence type="ECO:0000313" key="3">
    <source>
        <dbReference type="Proteomes" id="UP000001072"/>
    </source>
</evidence>
<dbReference type="Proteomes" id="UP000001072">
    <property type="component" value="Unassembled WGS sequence"/>
</dbReference>
<name>F4RH22_MELLP</name>
<accession>F4RH22</accession>
<dbReference type="EMBL" id="GL883101">
    <property type="protein sequence ID" value="EGG08307.1"/>
    <property type="molecule type" value="Genomic_DNA"/>
</dbReference>
<dbReference type="InParanoid" id="F4RH22"/>
<protein>
    <submittedName>
        <fullName evidence="2">Uncharacterized protein</fullName>
    </submittedName>
</protein>